<dbReference type="Proteomes" id="UP000291189">
    <property type="component" value="Unassembled WGS sequence"/>
</dbReference>
<dbReference type="RefSeq" id="WP_129988846.1">
    <property type="nucleotide sequence ID" value="NZ_SDPU01000034.1"/>
</dbReference>
<sequence length="177" mass="19428">MNEDRPLDEAIPRELSKDAKLLNIDVAIPASFFGSPALYIPVAVADSPAGRETIYRLPVGQKTLMGVYVLRQRLIRDYITRLSDDEYACSKETRQGQVIFSGRGTLRVLDPRVGAGEIVFESDDDSGVEQTAGGTEAAAAKPRPKCTCTRRWYVWSFIATEDCDCSGGRPPILTSLV</sequence>
<accession>A0A4Q5IY16</accession>
<keyword evidence="2" id="KW-1185">Reference proteome</keyword>
<protein>
    <submittedName>
        <fullName evidence="1">Uncharacterized protein</fullName>
    </submittedName>
</protein>
<gene>
    <name evidence="1" type="ORF">ETU37_18580</name>
</gene>
<comment type="caution">
    <text evidence="1">The sequence shown here is derived from an EMBL/GenBank/DDBJ whole genome shotgun (WGS) entry which is preliminary data.</text>
</comment>
<proteinExistence type="predicted"/>
<reference evidence="1 2" key="1">
    <citation type="submission" date="2019-01" db="EMBL/GenBank/DDBJ databases">
        <title>Nocardioides guangzhouensis sp. nov., an actinobacterium isolated from soil.</title>
        <authorList>
            <person name="Fu Y."/>
            <person name="Cai Y."/>
            <person name="Lin Z."/>
            <person name="Chen P."/>
        </authorList>
    </citation>
    <scope>NUCLEOTIDE SEQUENCE [LARGE SCALE GENOMIC DNA]</scope>
    <source>
        <strain evidence="1 2">NBRC 105384</strain>
    </source>
</reference>
<dbReference type="AlphaFoldDB" id="A0A4Q5IY16"/>
<name>A0A4Q5IY16_9ACTN</name>
<organism evidence="1 2">
    <name type="scientific">Nocardioides iriomotensis</name>
    <dbReference type="NCBI Taxonomy" id="715784"/>
    <lineage>
        <taxon>Bacteria</taxon>
        <taxon>Bacillati</taxon>
        <taxon>Actinomycetota</taxon>
        <taxon>Actinomycetes</taxon>
        <taxon>Propionibacteriales</taxon>
        <taxon>Nocardioidaceae</taxon>
        <taxon>Nocardioides</taxon>
    </lineage>
</organism>
<evidence type="ECO:0000313" key="1">
    <source>
        <dbReference type="EMBL" id="RYU09849.1"/>
    </source>
</evidence>
<evidence type="ECO:0000313" key="2">
    <source>
        <dbReference type="Proteomes" id="UP000291189"/>
    </source>
</evidence>
<dbReference type="EMBL" id="SDPU01000034">
    <property type="protein sequence ID" value="RYU09849.1"/>
    <property type="molecule type" value="Genomic_DNA"/>
</dbReference>